<feature type="non-terminal residue" evidence="1">
    <location>
        <position position="1"/>
    </location>
</feature>
<reference evidence="1 2" key="1">
    <citation type="submission" date="2019-09" db="EMBL/GenBank/DDBJ databases">
        <title>Bird 10,000 Genomes (B10K) Project - Family phase.</title>
        <authorList>
            <person name="Zhang G."/>
        </authorList>
    </citation>
    <scope>NUCLEOTIDE SEQUENCE [LARGE SCALE GENOMIC DNA]</scope>
    <source>
        <strain evidence="1">B10K-DU-011-47</strain>
        <tissue evidence="1">Mixed tissue sample</tissue>
    </source>
</reference>
<dbReference type="EMBL" id="VZTU01015858">
    <property type="protein sequence ID" value="NXT79012.1"/>
    <property type="molecule type" value="Genomic_DNA"/>
</dbReference>
<proteinExistence type="predicted"/>
<keyword evidence="1" id="KW-0436">Ligase</keyword>
<dbReference type="InterPro" id="IPR043136">
    <property type="entry name" value="B30.2/SPRY_sf"/>
</dbReference>
<keyword evidence="2" id="KW-1185">Reference proteome</keyword>
<dbReference type="SUPFAM" id="SSF49899">
    <property type="entry name" value="Concanavalin A-like lectins/glucanases"/>
    <property type="match status" value="1"/>
</dbReference>
<sequence>AFQSLTIPCTPLSMPRVPSRVWLCLDCPQGLVTFIDGHSGAEIFTFPPASFNEVITHPWFAVWTEGTKLCLKE</sequence>
<dbReference type="AlphaFoldDB" id="A0A7L3FDN0"/>
<feature type="non-terminal residue" evidence="1">
    <location>
        <position position="73"/>
    </location>
</feature>
<evidence type="ECO:0000313" key="2">
    <source>
        <dbReference type="Proteomes" id="UP000557426"/>
    </source>
</evidence>
<dbReference type="InterPro" id="IPR013320">
    <property type="entry name" value="ConA-like_dom_sf"/>
</dbReference>
<evidence type="ECO:0000313" key="1">
    <source>
        <dbReference type="EMBL" id="NXT79012.1"/>
    </source>
</evidence>
<name>A0A7L3FDN0_9GRUI</name>
<organism evidence="1 2">
    <name type="scientific">Zapornia atra</name>
    <name type="common">Henderson crake</name>
    <dbReference type="NCBI Taxonomy" id="2585822"/>
    <lineage>
        <taxon>Eukaryota</taxon>
        <taxon>Metazoa</taxon>
        <taxon>Chordata</taxon>
        <taxon>Craniata</taxon>
        <taxon>Vertebrata</taxon>
        <taxon>Euteleostomi</taxon>
        <taxon>Archelosauria</taxon>
        <taxon>Archosauria</taxon>
        <taxon>Dinosauria</taxon>
        <taxon>Saurischia</taxon>
        <taxon>Theropoda</taxon>
        <taxon>Coelurosauria</taxon>
        <taxon>Aves</taxon>
        <taxon>Neognathae</taxon>
        <taxon>Neoaves</taxon>
        <taxon>Gruiformes</taxon>
        <taxon>Rallidae</taxon>
        <taxon>Zapornia</taxon>
    </lineage>
</organism>
<dbReference type="Proteomes" id="UP000557426">
    <property type="component" value="Unassembled WGS sequence"/>
</dbReference>
<gene>
    <name evidence="1" type="primary">Trim38_0</name>
    <name evidence="1" type="ORF">ZAPATR_R14217</name>
</gene>
<dbReference type="Gene3D" id="2.60.120.920">
    <property type="match status" value="1"/>
</dbReference>
<accession>A0A7L3FDN0</accession>
<protein>
    <submittedName>
        <fullName evidence="1">TRI38 ligase</fullName>
    </submittedName>
</protein>
<comment type="caution">
    <text evidence="1">The sequence shown here is derived from an EMBL/GenBank/DDBJ whole genome shotgun (WGS) entry which is preliminary data.</text>
</comment>
<dbReference type="GO" id="GO:0016874">
    <property type="term" value="F:ligase activity"/>
    <property type="evidence" value="ECO:0007669"/>
    <property type="project" value="UniProtKB-KW"/>
</dbReference>